<keyword evidence="2" id="KW-1185">Reference proteome</keyword>
<evidence type="ECO:0000313" key="1">
    <source>
        <dbReference type="EMBL" id="RXG20015.1"/>
    </source>
</evidence>
<dbReference type="SUPFAM" id="SSF48452">
    <property type="entry name" value="TPR-like"/>
    <property type="match status" value="1"/>
</dbReference>
<dbReference type="AlphaFoldDB" id="A0A4Q0P1H7"/>
<dbReference type="RefSeq" id="WP_128766240.1">
    <property type="nucleotide sequence ID" value="NZ_JBHUOO010000015.1"/>
</dbReference>
<comment type="caution">
    <text evidence="1">The sequence shown here is derived from an EMBL/GenBank/DDBJ whole genome shotgun (WGS) entry which is preliminary data.</text>
</comment>
<reference evidence="1 2" key="1">
    <citation type="submission" date="2018-07" db="EMBL/GenBank/DDBJ databases">
        <title>Leeuwenhoekiella genomics.</title>
        <authorList>
            <person name="Tahon G."/>
            <person name="Willems A."/>
        </authorList>
    </citation>
    <scope>NUCLEOTIDE SEQUENCE [LARGE SCALE GENOMIC DNA]</scope>
    <source>
        <strain evidence="1 2">LMG 29608</strain>
    </source>
</reference>
<dbReference type="EMBL" id="QOVK01000014">
    <property type="protein sequence ID" value="RXG20015.1"/>
    <property type="molecule type" value="Genomic_DNA"/>
</dbReference>
<dbReference type="OrthoDB" id="732094at2"/>
<name>A0A4Q0P1H7_9FLAO</name>
<protein>
    <recommendedName>
        <fullName evidence="3">Tetratricopeptide repeat protein</fullName>
    </recommendedName>
</protein>
<dbReference type="Proteomes" id="UP000289859">
    <property type="component" value="Unassembled WGS sequence"/>
</dbReference>
<gene>
    <name evidence="1" type="ORF">DSM02_2860</name>
</gene>
<sequence length="486" mass="57435">MSAIFKLIRTFTPEQQQQVIQFLTNKNRRGDTKNIDLFKKICKGEILNLHETLYKNPNRNAYHALSKRLLDNLIDFIATKSFSEEAGEEMTTLKLILASRILFEQKLNKLGWKTICRAENLAISYDLYTALHEIYDTQLQYAHLFKNVDFEDILAKSSDNLKHLNSAFKLQQAYAFLKNHLQSNTPHANMLLEETFERFNISPKEEFTYKSLFQFMELLSDTAELESDYYRIAPLMQEAFAYITQKNTSEKHLYYHLQILYLMASNSFRNKDFKESLDYLDELDHLLTDKYRNQFQISSAILRSLAMNYMGIYTQAISLCENLNDKSPRVLLLLMTLYFQQNKFKESYAIYKKLNHSDQFYEKQLGFLWVVKKEIIALLLLIELDKLDLVLQKQNAIRKKFHSKLSALGEERVMHFIKLAGIYYDNPQFATSTKFHDQVENSFKWIGVDREDLFAMSFYAWLKSKMEKRDLYVVTLELVNQTNYSL</sequence>
<accession>A0A4Q0P1H7</accession>
<organism evidence="1 2">
    <name type="scientific">Leeuwenhoekiella polynyae</name>
    <dbReference type="NCBI Taxonomy" id="1550906"/>
    <lineage>
        <taxon>Bacteria</taxon>
        <taxon>Pseudomonadati</taxon>
        <taxon>Bacteroidota</taxon>
        <taxon>Flavobacteriia</taxon>
        <taxon>Flavobacteriales</taxon>
        <taxon>Flavobacteriaceae</taxon>
        <taxon>Leeuwenhoekiella</taxon>
    </lineage>
</organism>
<proteinExistence type="predicted"/>
<evidence type="ECO:0008006" key="3">
    <source>
        <dbReference type="Google" id="ProtNLM"/>
    </source>
</evidence>
<dbReference type="InterPro" id="IPR011990">
    <property type="entry name" value="TPR-like_helical_dom_sf"/>
</dbReference>
<evidence type="ECO:0000313" key="2">
    <source>
        <dbReference type="Proteomes" id="UP000289859"/>
    </source>
</evidence>